<feature type="region of interest" description="Disordered" evidence="1">
    <location>
        <begin position="86"/>
        <end position="125"/>
    </location>
</feature>
<feature type="compositionally biased region" description="Polar residues" evidence="1">
    <location>
        <begin position="103"/>
        <end position="124"/>
    </location>
</feature>
<name>A0AAW0AXU1_9AGAR</name>
<feature type="region of interest" description="Disordered" evidence="1">
    <location>
        <begin position="1"/>
        <end position="40"/>
    </location>
</feature>
<reference evidence="2 3" key="1">
    <citation type="submission" date="2024-01" db="EMBL/GenBank/DDBJ databases">
        <title>A draft genome for a cacao thread blight-causing isolate of Paramarasmius palmivorus.</title>
        <authorList>
            <person name="Baruah I.K."/>
            <person name="Bukari Y."/>
            <person name="Amoako-Attah I."/>
            <person name="Meinhardt L.W."/>
            <person name="Bailey B.A."/>
            <person name="Cohen S.P."/>
        </authorList>
    </citation>
    <scope>NUCLEOTIDE SEQUENCE [LARGE SCALE GENOMIC DNA]</scope>
    <source>
        <strain evidence="2 3">GH-12</strain>
    </source>
</reference>
<feature type="compositionally biased region" description="Low complexity" evidence="1">
    <location>
        <begin position="1"/>
        <end position="16"/>
    </location>
</feature>
<evidence type="ECO:0000313" key="3">
    <source>
        <dbReference type="Proteomes" id="UP001383192"/>
    </source>
</evidence>
<dbReference type="AlphaFoldDB" id="A0AAW0AXU1"/>
<dbReference type="EMBL" id="JAYKXP010000263">
    <property type="protein sequence ID" value="KAK7017060.1"/>
    <property type="molecule type" value="Genomic_DNA"/>
</dbReference>
<evidence type="ECO:0000313" key="2">
    <source>
        <dbReference type="EMBL" id="KAK7017060.1"/>
    </source>
</evidence>
<feature type="region of interest" description="Disordered" evidence="1">
    <location>
        <begin position="259"/>
        <end position="281"/>
    </location>
</feature>
<gene>
    <name evidence="2" type="ORF">VNI00_018713</name>
</gene>
<comment type="caution">
    <text evidence="2">The sequence shown here is derived from an EMBL/GenBank/DDBJ whole genome shotgun (WGS) entry which is preliminary data.</text>
</comment>
<protein>
    <submittedName>
        <fullName evidence="2">Uncharacterized protein</fullName>
    </submittedName>
</protein>
<dbReference type="Proteomes" id="UP001383192">
    <property type="component" value="Unassembled WGS sequence"/>
</dbReference>
<sequence length="281" mass="30183">MAASTASTAPLTPQTSKVDRRQGTHILPSNPYRANVPVDRPGTAPDTYTFTQHNPDKGITIARTTVEEVDGWVVTTTTVIQRRHPDVQVSRVSRGTSPGVAAPTSNVGNGLVETSTSTAPTDQRGSLREAPDIFMSDISSAILSNTVAGVAPPPPQYSSVIPHPNHLFLRPGMETHDKFYIIFRGREVGLFYDYFTEVRERTLGVSRSAFKVYSTFQAAVNAYDQAWNGNLPGHELMAIPGPITQGSSSGTGLFSITVHTDSDSDSEAAEVEEQVQAPGDA</sequence>
<keyword evidence="3" id="KW-1185">Reference proteome</keyword>
<feature type="compositionally biased region" description="Acidic residues" evidence="1">
    <location>
        <begin position="263"/>
        <end position="273"/>
    </location>
</feature>
<proteinExistence type="predicted"/>
<accession>A0AAW0AXU1</accession>
<evidence type="ECO:0000256" key="1">
    <source>
        <dbReference type="SAM" id="MobiDB-lite"/>
    </source>
</evidence>
<organism evidence="2 3">
    <name type="scientific">Paramarasmius palmivorus</name>
    <dbReference type="NCBI Taxonomy" id="297713"/>
    <lineage>
        <taxon>Eukaryota</taxon>
        <taxon>Fungi</taxon>
        <taxon>Dikarya</taxon>
        <taxon>Basidiomycota</taxon>
        <taxon>Agaricomycotina</taxon>
        <taxon>Agaricomycetes</taxon>
        <taxon>Agaricomycetidae</taxon>
        <taxon>Agaricales</taxon>
        <taxon>Marasmiineae</taxon>
        <taxon>Marasmiaceae</taxon>
        <taxon>Paramarasmius</taxon>
    </lineage>
</organism>